<dbReference type="InterPro" id="IPR027417">
    <property type="entry name" value="P-loop_NTPase"/>
</dbReference>
<dbReference type="GO" id="GO:0016887">
    <property type="term" value="F:ATP hydrolysis activity"/>
    <property type="evidence" value="ECO:0007669"/>
    <property type="project" value="InterPro"/>
</dbReference>
<dbReference type="PROSITE" id="PS50929">
    <property type="entry name" value="ABC_TM1F"/>
    <property type="match status" value="1"/>
</dbReference>
<evidence type="ECO:0000259" key="13">
    <source>
        <dbReference type="PROSITE" id="PS50929"/>
    </source>
</evidence>
<dbReference type="PANTHER" id="PTHR24221:SF614">
    <property type="entry name" value="GLUTATHIONE_L-CYSTEINE TRANSPORT SYSTEM ATP-BINDING_PERMEASE PROTEIN CYDC"/>
    <property type="match status" value="1"/>
</dbReference>
<dbReference type="GO" id="GO:0008234">
    <property type="term" value="F:cysteine-type peptidase activity"/>
    <property type="evidence" value="ECO:0007669"/>
    <property type="project" value="UniProtKB-KW"/>
</dbReference>
<name>A0A4R5NA33_9LACO</name>
<dbReference type="SMART" id="SM00382">
    <property type="entry name" value="AAA"/>
    <property type="match status" value="1"/>
</dbReference>
<evidence type="ECO:0000259" key="12">
    <source>
        <dbReference type="PROSITE" id="PS50893"/>
    </source>
</evidence>
<dbReference type="EMBL" id="PUFI01000009">
    <property type="protein sequence ID" value="TDG68908.1"/>
    <property type="molecule type" value="Genomic_DNA"/>
</dbReference>
<dbReference type="PANTHER" id="PTHR24221">
    <property type="entry name" value="ATP-BINDING CASSETTE SUB-FAMILY B"/>
    <property type="match status" value="1"/>
</dbReference>
<dbReference type="InterPro" id="IPR017871">
    <property type="entry name" value="ABC_transporter-like_CS"/>
</dbReference>
<accession>A0A4R5NA33</accession>
<dbReference type="GO" id="GO:0006508">
    <property type="term" value="P:proteolysis"/>
    <property type="evidence" value="ECO:0007669"/>
    <property type="project" value="UniProtKB-KW"/>
</dbReference>
<keyword evidence="5 11" id="KW-0812">Transmembrane</keyword>
<feature type="transmembrane region" description="Helical" evidence="11">
    <location>
        <begin position="12"/>
        <end position="36"/>
    </location>
</feature>
<dbReference type="FunFam" id="3.40.50.300:FF:000299">
    <property type="entry name" value="ABC transporter ATP-binding protein/permease"/>
    <property type="match status" value="1"/>
</dbReference>
<evidence type="ECO:0008006" key="16">
    <source>
        <dbReference type="Google" id="ProtNLM"/>
    </source>
</evidence>
<keyword evidence="3" id="KW-1003">Cell membrane</keyword>
<keyword evidence="2" id="KW-0813">Transport</keyword>
<dbReference type="Gene3D" id="1.20.1560.10">
    <property type="entry name" value="ABC transporter type 1, transmembrane domain"/>
    <property type="match status" value="1"/>
</dbReference>
<evidence type="ECO:0000256" key="1">
    <source>
        <dbReference type="ARBA" id="ARBA00004651"/>
    </source>
</evidence>
<keyword evidence="8" id="KW-0067">ATP-binding</keyword>
<dbReference type="GO" id="GO:0140359">
    <property type="term" value="F:ABC-type transporter activity"/>
    <property type="evidence" value="ECO:0007669"/>
    <property type="project" value="InterPro"/>
</dbReference>
<keyword evidence="6" id="KW-0547">Nucleotide-binding</keyword>
<evidence type="ECO:0000313" key="15">
    <source>
        <dbReference type="Proteomes" id="UP000295681"/>
    </source>
</evidence>
<gene>
    <name evidence="14" type="ORF">C5L23_000827</name>
</gene>
<dbReference type="CDD" id="cd18584">
    <property type="entry name" value="ABC_6TM_AarD_CydD"/>
    <property type="match status" value="1"/>
</dbReference>
<dbReference type="SUPFAM" id="SSF90123">
    <property type="entry name" value="ABC transporter transmembrane region"/>
    <property type="match status" value="1"/>
</dbReference>
<sequence>MIDRRLFALPNIFKTLFGLVVLTGLQAFAILLQAIFLSKAIVGLWQGLAFNMVINSVIIFAIAYIVRYLIVVLKNRYMAHFADVAAEKYRVQLLKKYTDLGPNVIAQSGTGSAVTMLGSGLDNVKNYFQLLLIKVFDLSIIPWVVLLYIFYLKWDEGVFLLLIFPVVILFFIILGLAAQSKADTEFANFKNLNNRFVDALRGLPTLKQLGLADEYSDEIYNISEDYRKATMRTLRIAITSTFALDFFTTLSIAIVAVFLGLDLLNGHMQFEPALIILVLSPEYFLPLRNFADDYHATLDGKNALTDVLDILDTPSIVQQQQLTLTQWSAQDVLTISDLQLTYPKQETATLKAITLSASGYQKIAIVGESGSGKSTLLNVLSGFLEPDSGRIEINHQPLTQLAQQDWQRQFFYMPQQPYIFHTTLRENIAFYTPKANREDIKKAAQRAGLADLIQALPEGLDTVIGESGRQLSGGQAQRVALARMLLDTSRRILLFDEPTAHLDIETEIDLKKTMKMVLDNHLVFFATHRLHWLNQMDYVLVMKQGKIVESGEPQVLLAQDNSQLNQLRHQLRDGGLTHA</sequence>
<dbReference type="Pfam" id="PF00664">
    <property type="entry name" value="ABC_membrane"/>
    <property type="match status" value="1"/>
</dbReference>
<keyword evidence="9 11" id="KW-1133">Transmembrane helix</keyword>
<proteinExistence type="predicted"/>
<dbReference type="NCBIfam" id="TIGR02857">
    <property type="entry name" value="CydD"/>
    <property type="match status" value="1"/>
</dbReference>
<dbReference type="STRING" id="907931.GCA_000165675_00555"/>
<dbReference type="InterPro" id="IPR036640">
    <property type="entry name" value="ABC1_TM_sf"/>
</dbReference>
<dbReference type="Pfam" id="PF00005">
    <property type="entry name" value="ABC_tran"/>
    <property type="match status" value="1"/>
</dbReference>
<keyword evidence="15" id="KW-1185">Reference proteome</keyword>
<dbReference type="InterPro" id="IPR003439">
    <property type="entry name" value="ABC_transporter-like_ATP-bd"/>
</dbReference>
<dbReference type="Proteomes" id="UP000295681">
    <property type="component" value="Unassembled WGS sequence"/>
</dbReference>
<dbReference type="PROSITE" id="PS50893">
    <property type="entry name" value="ABC_TRANSPORTER_2"/>
    <property type="match status" value="1"/>
</dbReference>
<keyword evidence="7" id="KW-0378">Hydrolase</keyword>
<evidence type="ECO:0000256" key="6">
    <source>
        <dbReference type="ARBA" id="ARBA00022741"/>
    </source>
</evidence>
<dbReference type="InterPro" id="IPR003593">
    <property type="entry name" value="AAA+_ATPase"/>
</dbReference>
<evidence type="ECO:0000256" key="3">
    <source>
        <dbReference type="ARBA" id="ARBA00022475"/>
    </source>
</evidence>
<comment type="subcellular location">
    <subcellularLocation>
        <location evidence="1">Cell membrane</location>
        <topology evidence="1">Multi-pass membrane protein</topology>
    </subcellularLocation>
</comment>
<keyword evidence="7" id="KW-0788">Thiol protease</keyword>
<dbReference type="InterPro" id="IPR039421">
    <property type="entry name" value="Type_1_exporter"/>
</dbReference>
<dbReference type="GO" id="GO:0005886">
    <property type="term" value="C:plasma membrane"/>
    <property type="evidence" value="ECO:0007669"/>
    <property type="project" value="UniProtKB-SubCell"/>
</dbReference>
<dbReference type="GO" id="GO:0034040">
    <property type="term" value="F:ATPase-coupled lipid transmembrane transporter activity"/>
    <property type="evidence" value="ECO:0007669"/>
    <property type="project" value="TreeGrafter"/>
</dbReference>
<evidence type="ECO:0000313" key="14">
    <source>
        <dbReference type="EMBL" id="TDG68908.1"/>
    </source>
</evidence>
<feature type="domain" description="ABC transmembrane type-1" evidence="13">
    <location>
        <begin position="17"/>
        <end position="299"/>
    </location>
</feature>
<organism evidence="14 15">
    <name type="scientific">Leuconostoc fallax</name>
    <dbReference type="NCBI Taxonomy" id="1251"/>
    <lineage>
        <taxon>Bacteria</taxon>
        <taxon>Bacillati</taxon>
        <taxon>Bacillota</taxon>
        <taxon>Bacilli</taxon>
        <taxon>Lactobacillales</taxon>
        <taxon>Lactobacillaceae</taxon>
        <taxon>Leuconostoc</taxon>
    </lineage>
</organism>
<feature type="transmembrane region" description="Helical" evidence="11">
    <location>
        <begin position="157"/>
        <end position="178"/>
    </location>
</feature>
<evidence type="ECO:0000256" key="11">
    <source>
        <dbReference type="SAM" id="Phobius"/>
    </source>
</evidence>
<evidence type="ECO:0000256" key="5">
    <source>
        <dbReference type="ARBA" id="ARBA00022692"/>
    </source>
</evidence>
<evidence type="ECO:0000256" key="7">
    <source>
        <dbReference type="ARBA" id="ARBA00022807"/>
    </source>
</evidence>
<keyword evidence="4" id="KW-0645">Protease</keyword>
<dbReference type="Gene3D" id="3.40.50.300">
    <property type="entry name" value="P-loop containing nucleotide triphosphate hydrolases"/>
    <property type="match status" value="1"/>
</dbReference>
<feature type="transmembrane region" description="Helical" evidence="11">
    <location>
        <begin position="131"/>
        <end position="151"/>
    </location>
</feature>
<dbReference type="GO" id="GO:0005524">
    <property type="term" value="F:ATP binding"/>
    <property type="evidence" value="ECO:0007669"/>
    <property type="project" value="UniProtKB-KW"/>
</dbReference>
<evidence type="ECO:0000256" key="10">
    <source>
        <dbReference type="ARBA" id="ARBA00023136"/>
    </source>
</evidence>
<reference evidence="14 15" key="1">
    <citation type="journal article" date="2019" name="Appl. Microbiol. Biotechnol.">
        <title>Uncovering carbohydrate metabolism through a genotype-phenotype association study of 56 lactic acid bacteria genomes.</title>
        <authorList>
            <person name="Buron-Moles G."/>
            <person name="Chailyan A."/>
            <person name="Dolejs I."/>
            <person name="Forster J."/>
            <person name="Miks M.H."/>
        </authorList>
    </citation>
    <scope>NUCLEOTIDE SEQUENCE [LARGE SCALE GENOMIC DNA]</scope>
    <source>
        <strain evidence="14 15">ATCC 700006</strain>
    </source>
</reference>
<dbReference type="PROSITE" id="PS00211">
    <property type="entry name" value="ABC_TRANSPORTER_1"/>
    <property type="match status" value="1"/>
</dbReference>
<feature type="transmembrane region" description="Helical" evidence="11">
    <location>
        <begin position="48"/>
        <end position="70"/>
    </location>
</feature>
<dbReference type="RefSeq" id="WP_133264302.1">
    <property type="nucleotide sequence ID" value="NZ_JAGYGP010000002.1"/>
</dbReference>
<keyword evidence="10 11" id="KW-0472">Membrane</keyword>
<evidence type="ECO:0000256" key="4">
    <source>
        <dbReference type="ARBA" id="ARBA00022670"/>
    </source>
</evidence>
<dbReference type="SUPFAM" id="SSF52540">
    <property type="entry name" value="P-loop containing nucleoside triphosphate hydrolases"/>
    <property type="match status" value="1"/>
</dbReference>
<dbReference type="AlphaFoldDB" id="A0A4R5NA33"/>
<protein>
    <recommendedName>
        <fullName evidence="16">Thiol reductant ABC exporter subunit CydD</fullName>
    </recommendedName>
</protein>
<evidence type="ECO:0000256" key="8">
    <source>
        <dbReference type="ARBA" id="ARBA00022840"/>
    </source>
</evidence>
<feature type="domain" description="ABC transporter" evidence="12">
    <location>
        <begin position="333"/>
        <end position="569"/>
    </location>
</feature>
<dbReference type="InterPro" id="IPR011527">
    <property type="entry name" value="ABC1_TM_dom"/>
</dbReference>
<dbReference type="InterPro" id="IPR014216">
    <property type="entry name" value="ABC_transptr_CydD"/>
</dbReference>
<comment type="caution">
    <text evidence="14">The sequence shown here is derived from an EMBL/GenBank/DDBJ whole genome shotgun (WGS) entry which is preliminary data.</text>
</comment>
<dbReference type="GO" id="GO:0042883">
    <property type="term" value="P:cysteine transport"/>
    <property type="evidence" value="ECO:0007669"/>
    <property type="project" value="InterPro"/>
</dbReference>
<feature type="transmembrane region" description="Helical" evidence="11">
    <location>
        <begin position="236"/>
        <end position="261"/>
    </location>
</feature>
<evidence type="ECO:0000256" key="9">
    <source>
        <dbReference type="ARBA" id="ARBA00022989"/>
    </source>
</evidence>
<evidence type="ECO:0000256" key="2">
    <source>
        <dbReference type="ARBA" id="ARBA00022448"/>
    </source>
</evidence>